<evidence type="ECO:0008006" key="4">
    <source>
        <dbReference type="Google" id="ProtNLM"/>
    </source>
</evidence>
<proteinExistence type="predicted"/>
<dbReference type="SUPFAM" id="SSF52540">
    <property type="entry name" value="P-loop containing nucleoside triphosphate hydrolases"/>
    <property type="match status" value="1"/>
</dbReference>
<dbReference type="GO" id="GO:0016887">
    <property type="term" value="F:ATP hydrolysis activity"/>
    <property type="evidence" value="ECO:0007669"/>
    <property type="project" value="TreeGrafter"/>
</dbReference>
<evidence type="ECO:0000313" key="2">
    <source>
        <dbReference type="EMBL" id="GHH77740.1"/>
    </source>
</evidence>
<feature type="compositionally biased region" description="Pro residues" evidence="1">
    <location>
        <begin position="232"/>
        <end position="271"/>
    </location>
</feature>
<dbReference type="Proteomes" id="UP000603708">
    <property type="component" value="Unassembled WGS sequence"/>
</dbReference>
<accession>A0A919KY97</accession>
<organism evidence="2 3">
    <name type="scientific">Streptomyces sulfonofaciens</name>
    <dbReference type="NCBI Taxonomy" id="68272"/>
    <lineage>
        <taxon>Bacteria</taxon>
        <taxon>Bacillati</taxon>
        <taxon>Actinomycetota</taxon>
        <taxon>Actinomycetes</taxon>
        <taxon>Kitasatosporales</taxon>
        <taxon>Streptomycetaceae</taxon>
        <taxon>Streptomyces</taxon>
    </lineage>
</organism>
<dbReference type="GO" id="GO:0005524">
    <property type="term" value="F:ATP binding"/>
    <property type="evidence" value="ECO:0007669"/>
    <property type="project" value="TreeGrafter"/>
</dbReference>
<evidence type="ECO:0000313" key="3">
    <source>
        <dbReference type="Proteomes" id="UP000603708"/>
    </source>
</evidence>
<feature type="compositionally biased region" description="Pro residues" evidence="1">
    <location>
        <begin position="296"/>
        <end position="308"/>
    </location>
</feature>
<sequence>MGQEARAQHEESRTPGEDSGAGAADPCGALRRTAPQPTGASDGPAAAPPAQPPAPVPGEGGPDGETVPGGTGVMTAPGGPEGAARAVASAGPEDARPGSAPARPQDGPSARPSPAPGEEPGAQRPTGAQDRPPTQPPPASRAARSAGPQERPPAETENRPPAGAQGGADDAPPCEPLAGTGDGTAAGTGGEPAVEPRDAPPAAPSGALPEPQHSPGPPAPLDAGSRPRTPAAAPPPAEAPTPAPAPAPTQVPVPAPAPVPAPTQRPAPAAAPPHVGAEPQPDAQPQPRTAAQARPQPLPALPATPPPAATTAPPAVATTAPPPVATTAPPPVATAAPPAATTAPAPVVTTAPPPTATAAEVAPAVGRAPYAAAPHQAAPGGTGAVQTQRGATHVSLPAPNSVPTVDPRLAIALGRPQHGDSVARRTGRSLRRLAQTDQERTEQARLAVQLQLPVTTGRVVAVTSIRGGVGKTTVSALLGRAYNRYRHDPVLTLEADAALGTLPVRMGAESVRWSCTDLVHLVYPGMQLTDLTGYLVPVTDGGWLLPASQGRVGAPLDVPTYVRITQTLRHYFAVTVVDCETLPGEVARTAMDTAHARVVVAPMTPEGVNSTRVVLDWLAALPQSALSTTVVALTAHSPDTTLDAEAALAHLRESGVPVFPIPYDRHLAQGGPIHAPMLAESTRDAAVRMGAEVMRRATATR</sequence>
<dbReference type="GO" id="GO:0009898">
    <property type="term" value="C:cytoplasmic side of plasma membrane"/>
    <property type="evidence" value="ECO:0007669"/>
    <property type="project" value="TreeGrafter"/>
</dbReference>
<dbReference type="PANTHER" id="PTHR43384:SF14">
    <property type="entry name" value="ESX-1 SECRETION-ASSOCIATED PROTEIN ESPI"/>
    <property type="match status" value="1"/>
</dbReference>
<feature type="compositionally biased region" description="Low complexity" evidence="1">
    <location>
        <begin position="309"/>
        <end position="319"/>
    </location>
</feature>
<dbReference type="EMBL" id="BNCD01000006">
    <property type="protein sequence ID" value="GHH77740.1"/>
    <property type="molecule type" value="Genomic_DNA"/>
</dbReference>
<feature type="compositionally biased region" description="Low complexity" evidence="1">
    <location>
        <begin position="279"/>
        <end position="295"/>
    </location>
</feature>
<name>A0A919KY97_9ACTN</name>
<dbReference type="GO" id="GO:0051782">
    <property type="term" value="P:negative regulation of cell division"/>
    <property type="evidence" value="ECO:0007669"/>
    <property type="project" value="TreeGrafter"/>
</dbReference>
<dbReference type="PANTHER" id="PTHR43384">
    <property type="entry name" value="SEPTUM SITE-DETERMINING PROTEIN MIND HOMOLOG, CHLOROPLASTIC-RELATED"/>
    <property type="match status" value="1"/>
</dbReference>
<dbReference type="GO" id="GO:0005829">
    <property type="term" value="C:cytosol"/>
    <property type="evidence" value="ECO:0007669"/>
    <property type="project" value="TreeGrafter"/>
</dbReference>
<comment type="caution">
    <text evidence="2">The sequence shown here is derived from an EMBL/GenBank/DDBJ whole genome shotgun (WGS) entry which is preliminary data.</text>
</comment>
<feature type="compositionally biased region" description="Pro residues" evidence="1">
    <location>
        <begin position="320"/>
        <end position="332"/>
    </location>
</feature>
<protein>
    <recommendedName>
        <fullName evidence="4">MinD-like ATPase involved in chromosome partitioning or flagellar assembly</fullName>
    </recommendedName>
</protein>
<dbReference type="AlphaFoldDB" id="A0A919KY97"/>
<evidence type="ECO:0000256" key="1">
    <source>
        <dbReference type="SAM" id="MobiDB-lite"/>
    </source>
</evidence>
<dbReference type="Gene3D" id="3.40.50.300">
    <property type="entry name" value="P-loop containing nucleotide triphosphate hydrolases"/>
    <property type="match status" value="1"/>
</dbReference>
<feature type="compositionally biased region" description="Pro residues" evidence="1">
    <location>
        <begin position="46"/>
        <end position="56"/>
    </location>
</feature>
<keyword evidence="3" id="KW-1185">Reference proteome</keyword>
<feature type="compositionally biased region" description="Gly residues" evidence="1">
    <location>
        <begin position="180"/>
        <end position="190"/>
    </location>
</feature>
<reference evidence="2" key="1">
    <citation type="journal article" date="2014" name="Int. J. Syst. Evol. Microbiol.">
        <title>Complete genome sequence of Corynebacterium casei LMG S-19264T (=DSM 44701T), isolated from a smear-ripened cheese.</title>
        <authorList>
            <consortium name="US DOE Joint Genome Institute (JGI-PGF)"/>
            <person name="Walter F."/>
            <person name="Albersmeier A."/>
            <person name="Kalinowski J."/>
            <person name="Ruckert C."/>
        </authorList>
    </citation>
    <scope>NUCLEOTIDE SEQUENCE</scope>
    <source>
        <strain evidence="2">JCM 5069</strain>
    </source>
</reference>
<feature type="compositionally biased region" description="Low complexity" evidence="1">
    <location>
        <begin position="333"/>
        <end position="349"/>
    </location>
</feature>
<feature type="compositionally biased region" description="Basic and acidic residues" evidence="1">
    <location>
        <begin position="1"/>
        <end position="16"/>
    </location>
</feature>
<feature type="compositionally biased region" description="Low complexity" evidence="1">
    <location>
        <begin position="140"/>
        <end position="149"/>
    </location>
</feature>
<dbReference type="InterPro" id="IPR050625">
    <property type="entry name" value="ParA/MinD_ATPase"/>
</dbReference>
<gene>
    <name evidence="2" type="ORF">GCM10018793_26570</name>
</gene>
<feature type="compositionally biased region" description="Low complexity" evidence="1">
    <location>
        <begin position="160"/>
        <end position="171"/>
    </location>
</feature>
<dbReference type="InterPro" id="IPR027417">
    <property type="entry name" value="P-loop_NTPase"/>
</dbReference>
<reference evidence="2" key="2">
    <citation type="submission" date="2020-09" db="EMBL/GenBank/DDBJ databases">
        <authorList>
            <person name="Sun Q."/>
            <person name="Ohkuma M."/>
        </authorList>
    </citation>
    <scope>NUCLEOTIDE SEQUENCE</scope>
    <source>
        <strain evidence="2">JCM 5069</strain>
    </source>
</reference>
<feature type="compositionally biased region" description="Gly residues" evidence="1">
    <location>
        <begin position="58"/>
        <end position="72"/>
    </location>
</feature>
<feature type="region of interest" description="Disordered" evidence="1">
    <location>
        <begin position="1"/>
        <end position="349"/>
    </location>
</feature>